<dbReference type="GO" id="GO:0051117">
    <property type="term" value="F:ATPase binding"/>
    <property type="evidence" value="ECO:0007669"/>
    <property type="project" value="TreeGrafter"/>
</dbReference>
<evidence type="ECO:0000313" key="9">
    <source>
        <dbReference type="EMBL" id="EGD73455.1"/>
    </source>
</evidence>
<dbReference type="FunCoup" id="F2UAN9">
    <property type="interactions" value="1108"/>
</dbReference>
<dbReference type="RefSeq" id="XP_004993737.1">
    <property type="nucleotide sequence ID" value="XM_004993680.1"/>
</dbReference>
<dbReference type="CDD" id="cd07017">
    <property type="entry name" value="S14_ClpP_2"/>
    <property type="match status" value="1"/>
</dbReference>
<dbReference type="InterPro" id="IPR029045">
    <property type="entry name" value="ClpP/crotonase-like_dom_sf"/>
</dbReference>
<dbReference type="EMBL" id="GL832966">
    <property type="protein sequence ID" value="EGD73455.1"/>
    <property type="molecule type" value="Genomic_DNA"/>
</dbReference>
<name>F2UAN9_SALR5</name>
<dbReference type="STRING" id="946362.F2UAN9"/>
<evidence type="ECO:0000256" key="4">
    <source>
        <dbReference type="ARBA" id="ARBA00022825"/>
    </source>
</evidence>
<sequence>MATVARGLGRAVAVCGAAAINSSARNGGGLAHKATAAATTTAVTRRGVHVDRRLHAPSLVPIVIEQTHRGERAYDIFSRLLRERIVCLMGPVNDELSSLITAQLLYLESENPEETIHMYINSPGGSVTAGLGIYDTMQYVKPKIATLCVGQACSMGSLLLTAGAKGHRYALPHSRIMVHQPSGGAYGQATDIQIQAEEILKLKNTICDIYVQHTGQPHSVIYDSLERDKFLSAGEASEFGLIDEVVATRKAAVDPPRRKHAKAKRDT</sequence>
<keyword evidence="4 7" id="KW-0720">Serine protease</keyword>
<dbReference type="PROSITE" id="PS00381">
    <property type="entry name" value="CLP_PROTEASE_SER"/>
    <property type="match status" value="1"/>
</dbReference>
<evidence type="ECO:0000256" key="7">
    <source>
        <dbReference type="RuleBase" id="RU000549"/>
    </source>
</evidence>
<protein>
    <recommendedName>
        <fullName evidence="8">ATP-dependent Clp protease proteolytic subunit</fullName>
        <ecNumber evidence="7">3.4.21.92</ecNumber>
    </recommendedName>
</protein>
<dbReference type="InterPro" id="IPR001907">
    <property type="entry name" value="ClpP"/>
</dbReference>
<dbReference type="InParanoid" id="F2UAN9"/>
<gene>
    <name evidence="9" type="ORF">PTSG_05158</name>
</gene>
<dbReference type="Gene3D" id="3.90.226.10">
    <property type="entry name" value="2-enoyl-CoA Hydratase, Chain A, domain 1"/>
    <property type="match status" value="1"/>
</dbReference>
<dbReference type="GO" id="GO:0006515">
    <property type="term" value="P:protein quality control for misfolded or incompletely synthesized proteins"/>
    <property type="evidence" value="ECO:0007669"/>
    <property type="project" value="TreeGrafter"/>
</dbReference>
<dbReference type="InterPro" id="IPR023562">
    <property type="entry name" value="ClpP/TepA"/>
</dbReference>
<dbReference type="Proteomes" id="UP000007799">
    <property type="component" value="Unassembled WGS sequence"/>
</dbReference>
<feature type="active site" evidence="6">
    <location>
        <position position="179"/>
    </location>
</feature>
<keyword evidence="2 7" id="KW-0645">Protease</keyword>
<dbReference type="NCBIfam" id="NF009205">
    <property type="entry name" value="PRK12553.1"/>
    <property type="match status" value="1"/>
</dbReference>
<dbReference type="InterPro" id="IPR018215">
    <property type="entry name" value="ClpP_Ser_AS"/>
</dbReference>
<evidence type="ECO:0000256" key="5">
    <source>
        <dbReference type="PROSITE-ProRule" id="PRU10085"/>
    </source>
</evidence>
<evidence type="ECO:0000256" key="2">
    <source>
        <dbReference type="ARBA" id="ARBA00022670"/>
    </source>
</evidence>
<dbReference type="GO" id="GO:0009368">
    <property type="term" value="C:endopeptidase Clp complex"/>
    <property type="evidence" value="ECO:0007669"/>
    <property type="project" value="TreeGrafter"/>
</dbReference>
<dbReference type="OrthoDB" id="2017408at2759"/>
<dbReference type="OMA" id="RDYWMKA"/>
<evidence type="ECO:0000313" key="10">
    <source>
        <dbReference type="Proteomes" id="UP000007799"/>
    </source>
</evidence>
<dbReference type="GeneID" id="16074316"/>
<dbReference type="PRINTS" id="PR00127">
    <property type="entry name" value="CLPPROTEASEP"/>
</dbReference>
<dbReference type="PANTHER" id="PTHR10381:SF11">
    <property type="entry name" value="ATP-DEPENDENT CLP PROTEASE PROTEOLYTIC SUBUNIT, MITOCHONDRIAL"/>
    <property type="match status" value="1"/>
</dbReference>
<keyword evidence="3 7" id="KW-0378">Hydrolase</keyword>
<accession>F2UAN9</accession>
<dbReference type="MEROPS" id="S14.003"/>
<feature type="active site" evidence="5">
    <location>
        <position position="154"/>
    </location>
</feature>
<dbReference type="FunFam" id="3.90.226.10:FF:000001">
    <property type="entry name" value="ATP-dependent Clp protease proteolytic subunit"/>
    <property type="match status" value="1"/>
</dbReference>
<reference evidence="9" key="1">
    <citation type="submission" date="2009-08" db="EMBL/GenBank/DDBJ databases">
        <title>Annotation of Salpingoeca rosetta.</title>
        <authorList>
            <consortium name="The Broad Institute Genome Sequencing Platform"/>
            <person name="Russ C."/>
            <person name="Cuomo C."/>
            <person name="Burger G."/>
            <person name="Gray M.W."/>
            <person name="Holland P.W.H."/>
            <person name="King N."/>
            <person name="Lang F.B.F."/>
            <person name="Roger A.J."/>
            <person name="Ruiz-Trillo I."/>
            <person name="Young S.K."/>
            <person name="Zeng Q."/>
            <person name="Gargeya S."/>
            <person name="Alvarado L."/>
            <person name="Berlin A."/>
            <person name="Chapman S.B."/>
            <person name="Chen Z."/>
            <person name="Freedman E."/>
            <person name="Gellesch M."/>
            <person name="Goldberg J."/>
            <person name="Griggs A."/>
            <person name="Gujja S."/>
            <person name="Heilman E."/>
            <person name="Heiman D."/>
            <person name="Howarth C."/>
            <person name="Mehta T."/>
            <person name="Neiman D."/>
            <person name="Pearson M."/>
            <person name="Roberts A."/>
            <person name="Saif S."/>
            <person name="Shea T."/>
            <person name="Shenoy N."/>
            <person name="Sisk P."/>
            <person name="Stolte C."/>
            <person name="Sykes S."/>
            <person name="White J."/>
            <person name="Yandava C."/>
            <person name="Haas B."/>
            <person name="Nusbaum C."/>
            <person name="Birren B."/>
        </authorList>
    </citation>
    <scope>NUCLEOTIDE SEQUENCE [LARGE SCALE GENOMIC DNA]</scope>
    <source>
        <strain evidence="9">ATCC 50818</strain>
    </source>
</reference>
<keyword evidence="10" id="KW-1185">Reference proteome</keyword>
<dbReference type="InterPro" id="IPR033135">
    <property type="entry name" value="ClpP_His_AS"/>
</dbReference>
<dbReference type="eggNOG" id="KOG0840">
    <property type="taxonomic scope" value="Eukaryota"/>
</dbReference>
<dbReference type="PANTHER" id="PTHR10381">
    <property type="entry name" value="ATP-DEPENDENT CLP PROTEASE PROTEOLYTIC SUBUNIT"/>
    <property type="match status" value="1"/>
</dbReference>
<dbReference type="GO" id="GO:0004252">
    <property type="term" value="F:serine-type endopeptidase activity"/>
    <property type="evidence" value="ECO:0007669"/>
    <property type="project" value="UniProtKB-EC"/>
</dbReference>
<dbReference type="HAMAP" id="MF_00444">
    <property type="entry name" value="ClpP"/>
    <property type="match status" value="1"/>
</dbReference>
<dbReference type="PROSITE" id="PS00382">
    <property type="entry name" value="CLP_PROTEASE_HIS"/>
    <property type="match status" value="1"/>
</dbReference>
<dbReference type="SUPFAM" id="SSF52096">
    <property type="entry name" value="ClpP/crotonase"/>
    <property type="match status" value="1"/>
</dbReference>
<dbReference type="GO" id="GO:0004176">
    <property type="term" value="F:ATP-dependent peptidase activity"/>
    <property type="evidence" value="ECO:0007669"/>
    <property type="project" value="InterPro"/>
</dbReference>
<evidence type="ECO:0000256" key="6">
    <source>
        <dbReference type="PROSITE-ProRule" id="PRU10086"/>
    </source>
</evidence>
<evidence type="ECO:0000256" key="8">
    <source>
        <dbReference type="RuleBase" id="RU003567"/>
    </source>
</evidence>
<dbReference type="Pfam" id="PF00574">
    <property type="entry name" value="CLP_protease"/>
    <property type="match status" value="1"/>
</dbReference>
<comment type="similarity">
    <text evidence="1 8">Belongs to the peptidase S14 family.</text>
</comment>
<evidence type="ECO:0000256" key="1">
    <source>
        <dbReference type="ARBA" id="ARBA00007039"/>
    </source>
</evidence>
<dbReference type="KEGG" id="sre:PTSG_05158"/>
<dbReference type="NCBIfam" id="NF001368">
    <property type="entry name" value="PRK00277.1"/>
    <property type="match status" value="1"/>
</dbReference>
<proteinExistence type="inferred from homology"/>
<evidence type="ECO:0000256" key="3">
    <source>
        <dbReference type="ARBA" id="ARBA00022801"/>
    </source>
</evidence>
<dbReference type="EC" id="3.4.21.92" evidence="7"/>
<organism evidence="10">
    <name type="scientific">Salpingoeca rosetta (strain ATCC 50818 / BSB-021)</name>
    <dbReference type="NCBI Taxonomy" id="946362"/>
    <lineage>
        <taxon>Eukaryota</taxon>
        <taxon>Choanoflagellata</taxon>
        <taxon>Craspedida</taxon>
        <taxon>Salpingoecidae</taxon>
        <taxon>Salpingoeca</taxon>
    </lineage>
</organism>
<dbReference type="AlphaFoldDB" id="F2UAN9"/>